<name>A0ACB9GP62_9ASTR</name>
<protein>
    <submittedName>
        <fullName evidence="1">Uncharacterized protein</fullName>
    </submittedName>
</protein>
<organism evidence="1 2">
    <name type="scientific">Smallanthus sonchifolius</name>
    <dbReference type="NCBI Taxonomy" id="185202"/>
    <lineage>
        <taxon>Eukaryota</taxon>
        <taxon>Viridiplantae</taxon>
        <taxon>Streptophyta</taxon>
        <taxon>Embryophyta</taxon>
        <taxon>Tracheophyta</taxon>
        <taxon>Spermatophyta</taxon>
        <taxon>Magnoliopsida</taxon>
        <taxon>eudicotyledons</taxon>
        <taxon>Gunneridae</taxon>
        <taxon>Pentapetalae</taxon>
        <taxon>asterids</taxon>
        <taxon>campanulids</taxon>
        <taxon>Asterales</taxon>
        <taxon>Asteraceae</taxon>
        <taxon>Asteroideae</taxon>
        <taxon>Heliantheae alliance</taxon>
        <taxon>Millerieae</taxon>
        <taxon>Smallanthus</taxon>
    </lineage>
</organism>
<reference evidence="1 2" key="2">
    <citation type="journal article" date="2022" name="Mol. Ecol. Resour.">
        <title>The genomes of chicory, endive, great burdock and yacon provide insights into Asteraceae paleo-polyploidization history and plant inulin production.</title>
        <authorList>
            <person name="Fan W."/>
            <person name="Wang S."/>
            <person name="Wang H."/>
            <person name="Wang A."/>
            <person name="Jiang F."/>
            <person name="Liu H."/>
            <person name="Zhao H."/>
            <person name="Xu D."/>
            <person name="Zhang Y."/>
        </authorList>
    </citation>
    <scope>NUCLEOTIDE SEQUENCE [LARGE SCALE GENOMIC DNA]</scope>
    <source>
        <strain evidence="2">cv. Yunnan</strain>
        <tissue evidence="1">Leaves</tissue>
    </source>
</reference>
<evidence type="ECO:0000313" key="1">
    <source>
        <dbReference type="EMBL" id="KAI3785279.1"/>
    </source>
</evidence>
<gene>
    <name evidence="1" type="ORF">L1987_44395</name>
</gene>
<keyword evidence="2" id="KW-1185">Reference proteome</keyword>
<accession>A0ACB9GP62</accession>
<proteinExistence type="predicted"/>
<dbReference type="EMBL" id="CM042031">
    <property type="protein sequence ID" value="KAI3785279.1"/>
    <property type="molecule type" value="Genomic_DNA"/>
</dbReference>
<dbReference type="Proteomes" id="UP001056120">
    <property type="component" value="Linkage Group LG14"/>
</dbReference>
<reference evidence="2" key="1">
    <citation type="journal article" date="2022" name="Mol. Ecol. Resour.">
        <title>The genomes of chicory, endive, great burdock and yacon provide insights into Asteraceae palaeo-polyploidization history and plant inulin production.</title>
        <authorList>
            <person name="Fan W."/>
            <person name="Wang S."/>
            <person name="Wang H."/>
            <person name="Wang A."/>
            <person name="Jiang F."/>
            <person name="Liu H."/>
            <person name="Zhao H."/>
            <person name="Xu D."/>
            <person name="Zhang Y."/>
        </authorList>
    </citation>
    <scope>NUCLEOTIDE SEQUENCE [LARGE SCALE GENOMIC DNA]</scope>
    <source>
        <strain evidence="2">cv. Yunnan</strain>
    </source>
</reference>
<evidence type="ECO:0000313" key="2">
    <source>
        <dbReference type="Proteomes" id="UP001056120"/>
    </source>
</evidence>
<sequence length="446" mass="48413">MKCPYCAAAQGRSATTSAGRFITECISCGRVVEERQTQSHHLFHIRAQDSPLCLVTSDLPTLPHSITDQSTTTTAAVPASDPEEEDPFEPTGFITAFSTWSLEPYPVFAQSSLSFAGHLAELERVLETTSSSSASGPSVVVDNLRAYLQIIDVASILGLDCDISDHAFQLFRDCSSATCLRNRSVEALATAALVQAIREAQEPRTLQEISIAANLPQKEIGKYIKILGEALQLSQPLNSNSISVHMPRFCTLLQLNKSAQELATHIGEVVINKCFCTRRNPISISAAAIYLASQLEDKRKTQAEICKVTGLTEVTLRKVYKELLENWDDLLPSNYTPAIPPEKAFPSATIASGRSSSTPRIGDGLETEIKLVESRDDTNIEPWKFQSRTATNTQEMDGGGGGGGSNTPMWPPPPVYSSHANARSVQNPDVLSGIGDLNRYGNDNRS</sequence>
<comment type="caution">
    <text evidence="1">The sequence shown here is derived from an EMBL/GenBank/DDBJ whole genome shotgun (WGS) entry which is preliminary data.</text>
</comment>